<dbReference type="GO" id="GO:0055085">
    <property type="term" value="P:transmembrane transport"/>
    <property type="evidence" value="ECO:0007669"/>
    <property type="project" value="InterPro"/>
</dbReference>
<evidence type="ECO:0000259" key="8">
    <source>
        <dbReference type="PROSITE" id="PS50928"/>
    </source>
</evidence>
<gene>
    <name evidence="9" type="ORF">INF28_04450</name>
</gene>
<dbReference type="PANTHER" id="PTHR43227">
    <property type="entry name" value="BLL4140 PROTEIN"/>
    <property type="match status" value="1"/>
</dbReference>
<comment type="caution">
    <text evidence="9">The sequence shown here is derived from an EMBL/GenBank/DDBJ whole genome shotgun (WGS) entry which is preliminary data.</text>
</comment>
<comment type="subcellular location">
    <subcellularLocation>
        <location evidence="1 7">Cell membrane</location>
        <topology evidence="1 7">Multi-pass membrane protein</topology>
    </subcellularLocation>
</comment>
<reference evidence="9" key="1">
    <citation type="submission" date="2020-10" db="EMBL/GenBank/DDBJ databases">
        <title>ChiBAC.</title>
        <authorList>
            <person name="Zenner C."/>
            <person name="Hitch T.C.A."/>
            <person name="Clavel T."/>
        </authorList>
    </citation>
    <scope>NUCLEOTIDE SEQUENCE</scope>
    <source>
        <strain evidence="9">DSM 107454</strain>
    </source>
</reference>
<dbReference type="Gene3D" id="1.10.3720.10">
    <property type="entry name" value="MetI-like"/>
    <property type="match status" value="1"/>
</dbReference>
<dbReference type="Pfam" id="PF00528">
    <property type="entry name" value="BPD_transp_1"/>
    <property type="match status" value="1"/>
</dbReference>
<keyword evidence="6 7" id="KW-0472">Membrane</keyword>
<accession>A0A9D5M054</accession>
<evidence type="ECO:0000256" key="2">
    <source>
        <dbReference type="ARBA" id="ARBA00022448"/>
    </source>
</evidence>
<evidence type="ECO:0000256" key="6">
    <source>
        <dbReference type="ARBA" id="ARBA00023136"/>
    </source>
</evidence>
<dbReference type="InterPro" id="IPR035906">
    <property type="entry name" value="MetI-like_sf"/>
</dbReference>
<feature type="transmembrane region" description="Helical" evidence="7">
    <location>
        <begin position="152"/>
        <end position="172"/>
    </location>
</feature>
<dbReference type="PANTHER" id="PTHR43227:SF11">
    <property type="entry name" value="BLL4140 PROTEIN"/>
    <property type="match status" value="1"/>
</dbReference>
<keyword evidence="3" id="KW-1003">Cell membrane</keyword>
<feature type="transmembrane region" description="Helical" evidence="7">
    <location>
        <begin position="102"/>
        <end position="122"/>
    </location>
</feature>
<feature type="transmembrane region" description="Helical" evidence="7">
    <location>
        <begin position="259"/>
        <end position="284"/>
    </location>
</feature>
<feature type="transmembrane region" description="Helical" evidence="7">
    <location>
        <begin position="66"/>
        <end position="90"/>
    </location>
</feature>
<dbReference type="Proteomes" id="UP000806542">
    <property type="component" value="Unassembled WGS sequence"/>
</dbReference>
<organism evidence="9 10">
    <name type="scientific">Ructibacterium gallinarum</name>
    <dbReference type="NCBI Taxonomy" id="2779355"/>
    <lineage>
        <taxon>Bacteria</taxon>
        <taxon>Bacillati</taxon>
        <taxon>Bacillota</taxon>
        <taxon>Clostridia</taxon>
        <taxon>Eubacteriales</taxon>
        <taxon>Oscillospiraceae</taxon>
        <taxon>Ructibacterium</taxon>
    </lineage>
</organism>
<dbReference type="EMBL" id="JADCKB010000007">
    <property type="protein sequence ID" value="MBE5039711.1"/>
    <property type="molecule type" value="Genomic_DNA"/>
</dbReference>
<name>A0A9D5M054_9FIRM</name>
<feature type="domain" description="ABC transmembrane type-1" evidence="8">
    <location>
        <begin position="62"/>
        <end position="280"/>
    </location>
</feature>
<evidence type="ECO:0000256" key="3">
    <source>
        <dbReference type="ARBA" id="ARBA00022475"/>
    </source>
</evidence>
<dbReference type="CDD" id="cd06261">
    <property type="entry name" value="TM_PBP2"/>
    <property type="match status" value="1"/>
</dbReference>
<dbReference type="InterPro" id="IPR000515">
    <property type="entry name" value="MetI-like"/>
</dbReference>
<dbReference type="GO" id="GO:0005886">
    <property type="term" value="C:plasma membrane"/>
    <property type="evidence" value="ECO:0007669"/>
    <property type="project" value="UniProtKB-SubCell"/>
</dbReference>
<evidence type="ECO:0000256" key="1">
    <source>
        <dbReference type="ARBA" id="ARBA00004651"/>
    </source>
</evidence>
<dbReference type="InterPro" id="IPR050809">
    <property type="entry name" value="UgpAE/MalFG_permease"/>
</dbReference>
<evidence type="ECO:0000313" key="9">
    <source>
        <dbReference type="EMBL" id="MBE5039711.1"/>
    </source>
</evidence>
<evidence type="ECO:0000256" key="4">
    <source>
        <dbReference type="ARBA" id="ARBA00022692"/>
    </source>
</evidence>
<evidence type="ECO:0000256" key="5">
    <source>
        <dbReference type="ARBA" id="ARBA00022989"/>
    </source>
</evidence>
<proteinExistence type="inferred from homology"/>
<dbReference type="PROSITE" id="PS50928">
    <property type="entry name" value="ABC_TM1"/>
    <property type="match status" value="1"/>
</dbReference>
<evidence type="ECO:0000313" key="10">
    <source>
        <dbReference type="Proteomes" id="UP000806542"/>
    </source>
</evidence>
<sequence>MQLLSMCAIPLLLLLIFNYIPMGGLVIAFKDYRFDLGILGSNWVGWKNFEFLIRSNDFTRITRNTLLLNSLFIATGTVGAVVTALMLYEVSVRLCIKIYQTILIIPYFLSWVIVGYMTYALLNPQYGFINVVLKSFGMAGIDWYSEPKYWPAILTLAYLWKNIGINCITYYAGMMGVDRSYYEAAEVDGANRFQAIWHVTLPSIRPLIIIMTILAIGNIFRADFGLFYQLTRDVGKLYSTTDVIDTYIYRTMKIGTDGLSMSAATGLLQSVVGFIMIILTNYVVNRIDSDCALF</sequence>
<keyword evidence="4 7" id="KW-0812">Transmembrane</keyword>
<keyword evidence="5 7" id="KW-1133">Transmembrane helix</keyword>
<comment type="similarity">
    <text evidence="7">Belongs to the binding-protein-dependent transport system permease family.</text>
</comment>
<evidence type="ECO:0000256" key="7">
    <source>
        <dbReference type="RuleBase" id="RU363032"/>
    </source>
</evidence>
<keyword evidence="10" id="KW-1185">Reference proteome</keyword>
<dbReference type="AlphaFoldDB" id="A0A9D5M054"/>
<keyword evidence="2 7" id="KW-0813">Transport</keyword>
<protein>
    <submittedName>
        <fullName evidence="9">Sugar ABC transporter permease</fullName>
    </submittedName>
</protein>
<dbReference type="SUPFAM" id="SSF161098">
    <property type="entry name" value="MetI-like"/>
    <property type="match status" value="1"/>
</dbReference>